<accession>A0ACD0NPP6</accession>
<sequence length="265" mass="29979">MNLKAEERDPRFGVQRYSRNGSTYKQFQGGISTIPTFEEVQIMKASRERRALRKSKGGGGTNEDFGRPLDGKEVIVIDDDDDDNDDDVVTGVDDSGKGKKRILRPLIEEDWEVKSSMNEVRTYHDAALIEFERGEKEKEEEARKMIGIQATFGSGSDSNLTVTSSSPGGERARTSVYQEARARSDEVLRRSSRSPEPYAEVTREGGRKEDSVLQHEHFRKSKKRPLECERDDDQGLGYGMTGSPSYCSRIARNWTIEEDEIIVDQ</sequence>
<reference evidence="1 2" key="1">
    <citation type="journal article" date="2018" name="Mol. Biol. Evol.">
        <title>Broad Genomic Sampling Reveals a Smut Pathogenic Ancestry of the Fungal Clade Ustilaginomycotina.</title>
        <authorList>
            <person name="Kijpornyongpan T."/>
            <person name="Mondo S.J."/>
            <person name="Barry K."/>
            <person name="Sandor L."/>
            <person name="Lee J."/>
            <person name="Lipzen A."/>
            <person name="Pangilinan J."/>
            <person name="LaButti K."/>
            <person name="Hainaut M."/>
            <person name="Henrissat B."/>
            <person name="Grigoriev I.V."/>
            <person name="Spatafora J.W."/>
            <person name="Aime M.C."/>
        </authorList>
    </citation>
    <scope>NUCLEOTIDE SEQUENCE [LARGE SCALE GENOMIC DNA]</scope>
    <source>
        <strain evidence="1 2">SA 807</strain>
    </source>
</reference>
<gene>
    <name evidence="1" type="ORF">IE53DRAFT_381880</name>
</gene>
<name>A0ACD0NPP6_9BASI</name>
<evidence type="ECO:0000313" key="1">
    <source>
        <dbReference type="EMBL" id="PWN47764.1"/>
    </source>
</evidence>
<dbReference type="EMBL" id="KZ820344">
    <property type="protein sequence ID" value="PWN47764.1"/>
    <property type="molecule type" value="Genomic_DNA"/>
</dbReference>
<protein>
    <submittedName>
        <fullName evidence="1">Uncharacterized protein</fullName>
    </submittedName>
</protein>
<evidence type="ECO:0000313" key="2">
    <source>
        <dbReference type="Proteomes" id="UP000245626"/>
    </source>
</evidence>
<keyword evidence="2" id="KW-1185">Reference proteome</keyword>
<proteinExistence type="predicted"/>
<organism evidence="1 2">
    <name type="scientific">Violaceomyces palustris</name>
    <dbReference type="NCBI Taxonomy" id="1673888"/>
    <lineage>
        <taxon>Eukaryota</taxon>
        <taxon>Fungi</taxon>
        <taxon>Dikarya</taxon>
        <taxon>Basidiomycota</taxon>
        <taxon>Ustilaginomycotina</taxon>
        <taxon>Ustilaginomycetes</taxon>
        <taxon>Violaceomycetales</taxon>
        <taxon>Violaceomycetaceae</taxon>
        <taxon>Violaceomyces</taxon>
    </lineage>
</organism>
<dbReference type="Proteomes" id="UP000245626">
    <property type="component" value="Unassembled WGS sequence"/>
</dbReference>